<dbReference type="Pfam" id="PF01546">
    <property type="entry name" value="Peptidase_M20"/>
    <property type="match status" value="1"/>
</dbReference>
<dbReference type="PANTHER" id="PTHR11014">
    <property type="entry name" value="PEPTIDASE M20 FAMILY MEMBER"/>
    <property type="match status" value="1"/>
</dbReference>
<dbReference type="EMBL" id="JAAYSN010000238">
    <property type="protein sequence ID" value="NLP39802.1"/>
    <property type="molecule type" value="Genomic_DNA"/>
</dbReference>
<dbReference type="SUPFAM" id="SSF53187">
    <property type="entry name" value="Zn-dependent exopeptidases"/>
    <property type="match status" value="1"/>
</dbReference>
<evidence type="ECO:0000256" key="1">
    <source>
        <dbReference type="PIRSR" id="PIRSR005962-1"/>
    </source>
</evidence>
<sequence>MYFLSEAKAIEDGIVELRHRLHRHPELGTELPWTREQVLKELTGIDLEITLPEGDSSIFAVLRGGAADPDLSRRPVVLLRADMDALPLHEMVESDFKSEIDGLMHACGHDLHTATLVGAVKLLDARRAELKGDIVFLFQTAEETLTGARNAIAAGVLDVAGKRVDRAYGAHVFSGMMPHSTFQTRKGPIMAAADGLFFDIVGKGGHGSMPEKGADPVAAMAEIISGLQVLVTRRFTAFRPVVVNVGVAQAGDASNIIPESCHVEASIRTSTPEDRALAEEVFTTYVTKVAEAHRCEARINYLHGVAPAVCDDDAAEFALEVLTDMFGAERVPEMQLPLSGSEDFAEIMAEVPGAFICYSGTPRGEDYTQWGSNHSATCWFDDIVIPEAVAMYAELGFRQCEELAGTL</sequence>
<dbReference type="PIRSF" id="PIRSF005962">
    <property type="entry name" value="Pept_M20D_amidohydro"/>
    <property type="match status" value="1"/>
</dbReference>
<evidence type="ECO:0000313" key="4">
    <source>
        <dbReference type="Proteomes" id="UP000568696"/>
    </source>
</evidence>
<dbReference type="SUPFAM" id="SSF55031">
    <property type="entry name" value="Bacterial exopeptidase dimerisation domain"/>
    <property type="match status" value="1"/>
</dbReference>
<dbReference type="InterPro" id="IPR002933">
    <property type="entry name" value="Peptidase_M20"/>
</dbReference>
<dbReference type="Gene3D" id="3.40.630.10">
    <property type="entry name" value="Zn peptidases"/>
    <property type="match status" value="1"/>
</dbReference>
<dbReference type="InterPro" id="IPR017439">
    <property type="entry name" value="Amidohydrolase"/>
</dbReference>
<dbReference type="GO" id="GO:0046872">
    <property type="term" value="F:metal ion binding"/>
    <property type="evidence" value="ECO:0007669"/>
    <property type="project" value="UniProtKB-KW"/>
</dbReference>
<dbReference type="Pfam" id="PF07687">
    <property type="entry name" value="M20_dimer"/>
    <property type="match status" value="1"/>
</dbReference>
<dbReference type="PANTHER" id="PTHR11014:SF63">
    <property type="entry name" value="METALLOPEPTIDASE, PUTATIVE (AFU_ORTHOLOGUE AFUA_6G09600)-RELATED"/>
    <property type="match status" value="1"/>
</dbReference>
<dbReference type="GO" id="GO:0016787">
    <property type="term" value="F:hydrolase activity"/>
    <property type="evidence" value="ECO:0007669"/>
    <property type="project" value="UniProtKB-KW"/>
</dbReference>
<accession>A0A7X8MWL2</accession>
<dbReference type="NCBIfam" id="TIGR01891">
    <property type="entry name" value="amidohydrolases"/>
    <property type="match status" value="1"/>
</dbReference>
<comment type="cofactor">
    <cofactor evidence="1">
        <name>Mn(2+)</name>
        <dbReference type="ChEBI" id="CHEBI:29035"/>
    </cofactor>
    <text evidence="1">The Mn(2+) ion enhances activity.</text>
</comment>
<dbReference type="CDD" id="cd03886">
    <property type="entry name" value="M20_Acy1"/>
    <property type="match status" value="1"/>
</dbReference>
<feature type="binding site" evidence="1">
    <location>
        <position position="143"/>
    </location>
    <ligand>
        <name>Mn(2+)</name>
        <dbReference type="ChEBI" id="CHEBI:29035"/>
        <label>2</label>
    </ligand>
</feature>
<feature type="binding site" evidence="1">
    <location>
        <position position="107"/>
    </location>
    <ligand>
        <name>Mn(2+)</name>
        <dbReference type="ChEBI" id="CHEBI:29035"/>
        <label>2</label>
    </ligand>
</feature>
<comment type="caution">
    <text evidence="3">The sequence shown here is derived from an EMBL/GenBank/DDBJ whole genome shotgun (WGS) entry which is preliminary data.</text>
</comment>
<feature type="binding site" evidence="1">
    <location>
        <position position="374"/>
    </location>
    <ligand>
        <name>Mn(2+)</name>
        <dbReference type="ChEBI" id="CHEBI:29035"/>
        <label>2</label>
    </ligand>
</feature>
<feature type="binding site" evidence="1">
    <location>
        <position position="109"/>
    </location>
    <ligand>
        <name>Mn(2+)</name>
        <dbReference type="ChEBI" id="CHEBI:29035"/>
        <label>2</label>
    </ligand>
</feature>
<keyword evidence="1" id="KW-0479">Metal-binding</keyword>
<feature type="domain" description="Peptidase M20 dimerisation" evidence="2">
    <location>
        <begin position="199"/>
        <end position="292"/>
    </location>
</feature>
<feature type="binding site" evidence="1">
    <location>
        <position position="171"/>
    </location>
    <ligand>
        <name>Mn(2+)</name>
        <dbReference type="ChEBI" id="CHEBI:29035"/>
        <label>2</label>
    </ligand>
</feature>
<gene>
    <name evidence="3" type="ORF">GX356_08825</name>
</gene>
<dbReference type="Proteomes" id="UP000568696">
    <property type="component" value="Unassembled WGS sequence"/>
</dbReference>
<evidence type="ECO:0000259" key="2">
    <source>
        <dbReference type="Pfam" id="PF07687"/>
    </source>
</evidence>
<evidence type="ECO:0000313" key="3">
    <source>
        <dbReference type="EMBL" id="NLP39802.1"/>
    </source>
</evidence>
<keyword evidence="3" id="KW-0378">Hydrolase</keyword>
<organism evidence="3 4">
    <name type="scientific">Corynebacterium pollutisoli</name>
    <dbReference type="NCBI Taxonomy" id="1610489"/>
    <lineage>
        <taxon>Bacteria</taxon>
        <taxon>Bacillati</taxon>
        <taxon>Actinomycetota</taxon>
        <taxon>Actinomycetes</taxon>
        <taxon>Mycobacteriales</taxon>
        <taxon>Corynebacteriaceae</taxon>
        <taxon>Corynebacterium</taxon>
    </lineage>
</organism>
<proteinExistence type="predicted"/>
<keyword evidence="1" id="KW-0464">Manganese</keyword>
<dbReference type="InterPro" id="IPR011650">
    <property type="entry name" value="Peptidase_M20_dimer"/>
</dbReference>
<reference evidence="3 4" key="1">
    <citation type="journal article" date="2020" name="Biotechnol. Biofuels">
        <title>New insights from the biogas microbiome by comprehensive genome-resolved metagenomics of nearly 1600 species originating from multiple anaerobic digesters.</title>
        <authorList>
            <person name="Campanaro S."/>
            <person name="Treu L."/>
            <person name="Rodriguez-R L.M."/>
            <person name="Kovalovszki A."/>
            <person name="Ziels R.M."/>
            <person name="Maus I."/>
            <person name="Zhu X."/>
            <person name="Kougias P.G."/>
            <person name="Basile A."/>
            <person name="Luo G."/>
            <person name="Schluter A."/>
            <person name="Konstantinidis K.T."/>
            <person name="Angelidaki I."/>
        </authorList>
    </citation>
    <scope>NUCLEOTIDE SEQUENCE [LARGE SCALE GENOMIC DNA]</scope>
    <source>
        <strain evidence="3">AS23ysBPME_344</strain>
    </source>
</reference>
<name>A0A7X8MWL2_9CORY</name>
<dbReference type="AlphaFoldDB" id="A0A7X8MWL2"/>
<dbReference type="Gene3D" id="3.30.70.360">
    <property type="match status" value="1"/>
</dbReference>
<dbReference type="InterPro" id="IPR036264">
    <property type="entry name" value="Bact_exopeptidase_dim_dom"/>
</dbReference>
<protein>
    <submittedName>
        <fullName evidence="3">Amidohydrolase</fullName>
    </submittedName>
</protein>